<accession>A0A3B0BTB0</accession>
<keyword evidence="6" id="KW-0564">Palmitate</keyword>
<keyword evidence="2" id="KW-0732">Signal</keyword>
<evidence type="ECO:0000313" key="11">
    <source>
        <dbReference type="Proteomes" id="UP000282311"/>
    </source>
</evidence>
<organism evidence="10 11">
    <name type="scientific">Paenibacillus ginsengarvi</name>
    <dbReference type="NCBI Taxonomy" id="400777"/>
    <lineage>
        <taxon>Bacteria</taxon>
        <taxon>Bacillati</taxon>
        <taxon>Bacillota</taxon>
        <taxon>Bacilli</taxon>
        <taxon>Bacillales</taxon>
        <taxon>Paenibacillaceae</taxon>
        <taxon>Paenibacillus</taxon>
    </lineage>
</organism>
<comment type="caution">
    <text evidence="10">The sequence shown here is derived from an EMBL/GenBank/DDBJ whole genome shotgun (WGS) entry which is preliminary data.</text>
</comment>
<proteinExistence type="predicted"/>
<evidence type="ECO:0000256" key="7">
    <source>
        <dbReference type="ARBA" id="ARBA00023163"/>
    </source>
</evidence>
<sequence length="462" mass="52739">MGIRPTKEQFNLQLEQIAGTLRNEMIEGRYAPGEYLPTERTLMERFRMSNNAVRTALETLVREGWIEKVPRIGNRVAAGRPPVKLVLAHNVVAQRNLELSGLLDNFHRQFPWISVENYEIDRQGNNEHADLVLADNYQFQRMVEDGAAKKLEPITGREDVYPGLAGQFAYEGSLYMRPVVFSPIVLCYNKEHFRECGLMEPDGSWTWDNLLECAEKLSDGKGRYGFSFHAQDMNRWPLFLLQSGERFEWNAGQLNDLRGTRLLESMKVYKRIIHNRKAFPLFLSESNGDIMQMFEEGKLSMILNTYMGLNLWKHANLEYDVAPVPFIYEPRTLVIVLGVGISAKSAHKEEARLLADYFVSTGAQNYIFEHTLSIPSTQLPTYSPAASTSVGINRPERYALFREMMFSYRTHSDLGIPVMSLPKIFQQLKAYLADMIDENELCDRIRGALSGETRAGANEAGD</sequence>
<dbReference type="SMART" id="SM00345">
    <property type="entry name" value="HTH_GNTR"/>
    <property type="match status" value="1"/>
</dbReference>
<dbReference type="GO" id="GO:0003700">
    <property type="term" value="F:DNA-binding transcription factor activity"/>
    <property type="evidence" value="ECO:0007669"/>
    <property type="project" value="InterPro"/>
</dbReference>
<evidence type="ECO:0000256" key="1">
    <source>
        <dbReference type="ARBA" id="ARBA00022475"/>
    </source>
</evidence>
<dbReference type="AlphaFoldDB" id="A0A3B0BTB0"/>
<evidence type="ECO:0000256" key="4">
    <source>
        <dbReference type="ARBA" id="ARBA00023125"/>
    </source>
</evidence>
<keyword evidence="4" id="KW-0238">DNA-binding</keyword>
<dbReference type="InterPro" id="IPR050490">
    <property type="entry name" value="Bact_solute-bd_prot1"/>
</dbReference>
<evidence type="ECO:0000256" key="3">
    <source>
        <dbReference type="ARBA" id="ARBA00023015"/>
    </source>
</evidence>
<dbReference type="Pfam" id="PF00392">
    <property type="entry name" value="GntR"/>
    <property type="match status" value="1"/>
</dbReference>
<dbReference type="GO" id="GO:0003677">
    <property type="term" value="F:DNA binding"/>
    <property type="evidence" value="ECO:0007669"/>
    <property type="project" value="UniProtKB-KW"/>
</dbReference>
<dbReference type="EMBL" id="RBAH01000024">
    <property type="protein sequence ID" value="RKN74866.1"/>
    <property type="molecule type" value="Genomic_DNA"/>
</dbReference>
<dbReference type="PROSITE" id="PS50949">
    <property type="entry name" value="HTH_GNTR"/>
    <property type="match status" value="1"/>
</dbReference>
<feature type="domain" description="HTH gntR-type" evidence="9">
    <location>
        <begin position="11"/>
        <end position="79"/>
    </location>
</feature>
<dbReference type="Proteomes" id="UP000282311">
    <property type="component" value="Unassembled WGS sequence"/>
</dbReference>
<evidence type="ECO:0000256" key="2">
    <source>
        <dbReference type="ARBA" id="ARBA00022729"/>
    </source>
</evidence>
<dbReference type="Gene3D" id="3.40.190.10">
    <property type="entry name" value="Periplasmic binding protein-like II"/>
    <property type="match status" value="1"/>
</dbReference>
<keyword evidence="11" id="KW-1185">Reference proteome</keyword>
<dbReference type="PANTHER" id="PTHR43649">
    <property type="entry name" value="ARABINOSE-BINDING PROTEIN-RELATED"/>
    <property type="match status" value="1"/>
</dbReference>
<dbReference type="CDD" id="cd07377">
    <property type="entry name" value="WHTH_GntR"/>
    <property type="match status" value="1"/>
</dbReference>
<dbReference type="RefSeq" id="WP_120750313.1">
    <property type="nucleotide sequence ID" value="NZ_RBAH01000024.1"/>
</dbReference>
<keyword evidence="7" id="KW-0804">Transcription</keyword>
<keyword evidence="8" id="KW-0449">Lipoprotein</keyword>
<name>A0A3B0BTB0_9BACL</name>
<keyword evidence="3" id="KW-0805">Transcription regulation</keyword>
<dbReference type="InterPro" id="IPR000524">
    <property type="entry name" value="Tscrpt_reg_HTH_GntR"/>
</dbReference>
<dbReference type="InterPro" id="IPR036388">
    <property type="entry name" value="WH-like_DNA-bd_sf"/>
</dbReference>
<evidence type="ECO:0000256" key="8">
    <source>
        <dbReference type="ARBA" id="ARBA00023288"/>
    </source>
</evidence>
<dbReference type="PANTHER" id="PTHR43649:SF33">
    <property type="entry name" value="POLYGALACTURONAN_RHAMNOGALACTURONAN-BINDING PROTEIN YTCQ"/>
    <property type="match status" value="1"/>
</dbReference>
<dbReference type="Gene3D" id="1.10.10.10">
    <property type="entry name" value="Winged helix-like DNA-binding domain superfamily/Winged helix DNA-binding domain"/>
    <property type="match status" value="1"/>
</dbReference>
<gene>
    <name evidence="10" type="ORF">D7M11_26680</name>
</gene>
<evidence type="ECO:0000259" key="9">
    <source>
        <dbReference type="PROSITE" id="PS50949"/>
    </source>
</evidence>
<dbReference type="SUPFAM" id="SSF46785">
    <property type="entry name" value="Winged helix' DNA-binding domain"/>
    <property type="match status" value="1"/>
</dbReference>
<reference evidence="10 11" key="1">
    <citation type="journal article" date="2007" name="Int. J. Syst. Evol. Microbiol.">
        <title>Paenibacillus ginsengarvi sp. nov., isolated from soil from ginseng cultivation.</title>
        <authorList>
            <person name="Yoon M.H."/>
            <person name="Ten L.N."/>
            <person name="Im W.T."/>
        </authorList>
    </citation>
    <scope>NUCLEOTIDE SEQUENCE [LARGE SCALE GENOMIC DNA]</scope>
    <source>
        <strain evidence="10 11">KCTC 13059</strain>
    </source>
</reference>
<keyword evidence="5" id="KW-0472">Membrane</keyword>
<evidence type="ECO:0000256" key="6">
    <source>
        <dbReference type="ARBA" id="ARBA00023139"/>
    </source>
</evidence>
<protein>
    <submittedName>
        <fullName evidence="10">Extracellular solute-binding protein</fullName>
    </submittedName>
</protein>
<dbReference type="InterPro" id="IPR006059">
    <property type="entry name" value="SBP"/>
</dbReference>
<evidence type="ECO:0000313" key="10">
    <source>
        <dbReference type="EMBL" id="RKN74866.1"/>
    </source>
</evidence>
<dbReference type="OrthoDB" id="214086at2"/>
<dbReference type="SUPFAM" id="SSF53850">
    <property type="entry name" value="Periplasmic binding protein-like II"/>
    <property type="match status" value="1"/>
</dbReference>
<dbReference type="InterPro" id="IPR036390">
    <property type="entry name" value="WH_DNA-bd_sf"/>
</dbReference>
<evidence type="ECO:0000256" key="5">
    <source>
        <dbReference type="ARBA" id="ARBA00023136"/>
    </source>
</evidence>
<keyword evidence="1" id="KW-1003">Cell membrane</keyword>
<dbReference type="Pfam" id="PF13416">
    <property type="entry name" value="SBP_bac_8"/>
    <property type="match status" value="1"/>
</dbReference>